<dbReference type="Gene3D" id="1.20.1510.10">
    <property type="entry name" value="Cation efflux protein transmembrane domain"/>
    <property type="match status" value="1"/>
</dbReference>
<dbReference type="InterPro" id="IPR058533">
    <property type="entry name" value="Cation_efflux_TM"/>
</dbReference>
<evidence type="ECO:0000256" key="3">
    <source>
        <dbReference type="ARBA" id="ARBA00022448"/>
    </source>
</evidence>
<evidence type="ECO:0000256" key="4">
    <source>
        <dbReference type="ARBA" id="ARBA00022692"/>
    </source>
</evidence>
<dbReference type="SUPFAM" id="SSF160240">
    <property type="entry name" value="Cation efflux protein cytoplasmic domain-like"/>
    <property type="match status" value="1"/>
</dbReference>
<keyword evidence="8 9" id="KW-0472">Membrane</keyword>
<evidence type="ECO:0000256" key="6">
    <source>
        <dbReference type="ARBA" id="ARBA00022989"/>
    </source>
</evidence>
<proteinExistence type="inferred from homology"/>
<evidence type="ECO:0000313" key="12">
    <source>
        <dbReference type="EMBL" id="QGY42905.1"/>
    </source>
</evidence>
<dbReference type="Proteomes" id="UP000428260">
    <property type="component" value="Chromosome"/>
</dbReference>
<dbReference type="Pfam" id="PF16916">
    <property type="entry name" value="ZT_dimer"/>
    <property type="match status" value="1"/>
</dbReference>
<dbReference type="RefSeq" id="WP_158863504.1">
    <property type="nucleotide sequence ID" value="NZ_CP046401.1"/>
</dbReference>
<feature type="transmembrane region" description="Helical" evidence="9">
    <location>
        <begin position="117"/>
        <end position="136"/>
    </location>
</feature>
<sequence length="296" mass="33355">MAHSHETHQVSASKLVFTIILNGIITAAQIVGGIVSGSLALISDAVHNLSDMISVILAYIAQLLGQKPSTRKSTFGYKRAEILAAFINALALIGISIFLVFEAIDRLSTLPEVDAKWMFWLGLLGLIANGISVLILEKEKNKSINIKAAYLHLLGDALTSLAVILGAVLIWFYEIYWIDPVVTILISIYLFVHTIKLLKESVTILMQMAPADLHIDEIEKRLMELNDLKDVHHIHLWNLTDKLIHFECHIILKDDIKVSETNKLFRNVQRMLHDEFDIEHVTIQFEYDPGHCKDCD</sequence>
<evidence type="ECO:0000259" key="11">
    <source>
        <dbReference type="Pfam" id="PF16916"/>
    </source>
</evidence>
<name>A0A6I6JJ69_9BACT</name>
<feature type="domain" description="Cation efflux protein transmembrane" evidence="10">
    <location>
        <begin position="16"/>
        <end position="206"/>
    </location>
</feature>
<dbReference type="GO" id="GO:0005886">
    <property type="term" value="C:plasma membrane"/>
    <property type="evidence" value="ECO:0007669"/>
    <property type="project" value="TreeGrafter"/>
</dbReference>
<gene>
    <name evidence="12" type="ORF">GM418_04310</name>
</gene>
<keyword evidence="5" id="KW-0862">Zinc</keyword>
<organism evidence="12 13">
    <name type="scientific">Maribellus comscasis</name>
    <dbReference type="NCBI Taxonomy" id="2681766"/>
    <lineage>
        <taxon>Bacteria</taxon>
        <taxon>Pseudomonadati</taxon>
        <taxon>Bacteroidota</taxon>
        <taxon>Bacteroidia</taxon>
        <taxon>Marinilabiliales</taxon>
        <taxon>Prolixibacteraceae</taxon>
        <taxon>Maribellus</taxon>
    </lineage>
</organism>
<evidence type="ECO:0000256" key="1">
    <source>
        <dbReference type="ARBA" id="ARBA00004141"/>
    </source>
</evidence>
<comment type="similarity">
    <text evidence="2">Belongs to the cation diffusion facilitator (CDF) transporter (TC 2.A.4) family. SLC30A subfamily.</text>
</comment>
<evidence type="ECO:0000259" key="10">
    <source>
        <dbReference type="Pfam" id="PF01545"/>
    </source>
</evidence>
<feature type="transmembrane region" description="Helical" evidence="9">
    <location>
        <begin position="177"/>
        <end position="198"/>
    </location>
</feature>
<keyword evidence="13" id="KW-1185">Reference proteome</keyword>
<dbReference type="KEGG" id="mcos:GM418_04310"/>
<evidence type="ECO:0000313" key="13">
    <source>
        <dbReference type="Proteomes" id="UP000428260"/>
    </source>
</evidence>
<dbReference type="Gene3D" id="3.30.70.1350">
    <property type="entry name" value="Cation efflux protein, cytoplasmic domain"/>
    <property type="match status" value="1"/>
</dbReference>
<reference evidence="12 13" key="1">
    <citation type="submission" date="2019-11" db="EMBL/GenBank/DDBJ databases">
        <authorList>
            <person name="Zheng R.K."/>
            <person name="Sun C.M."/>
        </authorList>
    </citation>
    <scope>NUCLEOTIDE SEQUENCE [LARGE SCALE GENOMIC DNA]</scope>
    <source>
        <strain evidence="12 13">WC007</strain>
    </source>
</reference>
<dbReference type="InterPro" id="IPR036837">
    <property type="entry name" value="Cation_efflux_CTD_sf"/>
</dbReference>
<evidence type="ECO:0000256" key="8">
    <source>
        <dbReference type="ARBA" id="ARBA00023136"/>
    </source>
</evidence>
<evidence type="ECO:0000256" key="7">
    <source>
        <dbReference type="ARBA" id="ARBA00023065"/>
    </source>
</evidence>
<accession>A0A6I6JJ69</accession>
<keyword evidence="6 9" id="KW-1133">Transmembrane helix</keyword>
<comment type="subcellular location">
    <subcellularLocation>
        <location evidence="1">Membrane</location>
        <topology evidence="1">Multi-pass membrane protein</topology>
    </subcellularLocation>
</comment>
<evidence type="ECO:0000256" key="9">
    <source>
        <dbReference type="SAM" id="Phobius"/>
    </source>
</evidence>
<feature type="transmembrane region" description="Helical" evidence="9">
    <location>
        <begin position="41"/>
        <end position="61"/>
    </location>
</feature>
<feature type="transmembrane region" description="Helical" evidence="9">
    <location>
        <begin position="82"/>
        <end position="101"/>
    </location>
</feature>
<dbReference type="PANTHER" id="PTHR11562">
    <property type="entry name" value="CATION EFFLUX PROTEIN/ ZINC TRANSPORTER"/>
    <property type="match status" value="1"/>
</dbReference>
<keyword evidence="5" id="KW-0864">Zinc transport</keyword>
<keyword evidence="7" id="KW-0406">Ion transport</keyword>
<feature type="transmembrane region" description="Helical" evidence="9">
    <location>
        <begin position="148"/>
        <end position="171"/>
    </location>
</feature>
<feature type="domain" description="Cation efflux protein cytoplasmic" evidence="11">
    <location>
        <begin position="211"/>
        <end position="286"/>
    </location>
</feature>
<dbReference type="NCBIfam" id="TIGR01297">
    <property type="entry name" value="CDF"/>
    <property type="match status" value="1"/>
</dbReference>
<dbReference type="Pfam" id="PF01545">
    <property type="entry name" value="Cation_efflux"/>
    <property type="match status" value="1"/>
</dbReference>
<dbReference type="InterPro" id="IPR027470">
    <property type="entry name" value="Cation_efflux_CTD"/>
</dbReference>
<keyword evidence="3" id="KW-0813">Transport</keyword>
<protein>
    <submittedName>
        <fullName evidence="12">Cation diffusion facilitator family transporter</fullName>
    </submittedName>
</protein>
<evidence type="ECO:0000256" key="5">
    <source>
        <dbReference type="ARBA" id="ARBA00022906"/>
    </source>
</evidence>
<dbReference type="PANTHER" id="PTHR11562:SF17">
    <property type="entry name" value="RE54080P-RELATED"/>
    <property type="match status" value="1"/>
</dbReference>
<feature type="transmembrane region" description="Helical" evidence="9">
    <location>
        <begin position="12"/>
        <end position="35"/>
    </location>
</feature>
<dbReference type="GO" id="GO:0005385">
    <property type="term" value="F:zinc ion transmembrane transporter activity"/>
    <property type="evidence" value="ECO:0007669"/>
    <property type="project" value="TreeGrafter"/>
</dbReference>
<dbReference type="SUPFAM" id="SSF161111">
    <property type="entry name" value="Cation efflux protein transmembrane domain-like"/>
    <property type="match status" value="1"/>
</dbReference>
<dbReference type="InterPro" id="IPR002524">
    <property type="entry name" value="Cation_efflux"/>
</dbReference>
<evidence type="ECO:0000256" key="2">
    <source>
        <dbReference type="ARBA" id="ARBA00008873"/>
    </source>
</evidence>
<dbReference type="InterPro" id="IPR027469">
    <property type="entry name" value="Cation_efflux_TMD_sf"/>
</dbReference>
<keyword evidence="4 9" id="KW-0812">Transmembrane</keyword>
<dbReference type="EMBL" id="CP046401">
    <property type="protein sequence ID" value="QGY42905.1"/>
    <property type="molecule type" value="Genomic_DNA"/>
</dbReference>
<dbReference type="InterPro" id="IPR050681">
    <property type="entry name" value="CDF/SLC30A"/>
</dbReference>
<dbReference type="AlphaFoldDB" id="A0A6I6JJ69"/>